<sequence>MMRGWTFTRRGTPSAVLKLRSDLPKPTPAQLHADEVIVKVSHVAIDQGVAALMGLFPHLNSKPWIPGLDFSGVVDAVGSNVTHVRPGDMVFGSPNPKANPLWGRKYNGTIVEYAILPAGLVVRKPPNISIEAASTLACNGCTAVQFIELAGMKRGDRVLITGASGGLGTLMIQAVRAAVGDEGTIVGTCSVANEELVKKLGANEVIDYRAHPVLHEHLRTKYSTDPFNSIIDIAGNDELLYDKSPGYMKPDGVFILGGKMSVTHGGGSVGFLSILGFALNFTLKTCRPLLLGGTPRKGLFHSANITPDSIRKTAALVEAGHLTGTIDTEYAMEDALKAFEAVARGRARGKYLIRVQDVPN</sequence>
<reference evidence="3 4" key="1">
    <citation type="submission" date="2013-03" db="EMBL/GenBank/DDBJ databases">
        <title>The Genome Sequence of Exophiala aquamarina CBS 119918.</title>
        <authorList>
            <consortium name="The Broad Institute Genomics Platform"/>
            <person name="Cuomo C."/>
            <person name="de Hoog S."/>
            <person name="Gorbushina A."/>
            <person name="Walker B."/>
            <person name="Young S.K."/>
            <person name="Zeng Q."/>
            <person name="Gargeya S."/>
            <person name="Fitzgerald M."/>
            <person name="Haas B."/>
            <person name="Abouelleil A."/>
            <person name="Allen A.W."/>
            <person name="Alvarado L."/>
            <person name="Arachchi H.M."/>
            <person name="Berlin A.M."/>
            <person name="Chapman S.B."/>
            <person name="Gainer-Dewar J."/>
            <person name="Goldberg J."/>
            <person name="Griggs A."/>
            <person name="Gujja S."/>
            <person name="Hansen M."/>
            <person name="Howarth C."/>
            <person name="Imamovic A."/>
            <person name="Ireland A."/>
            <person name="Larimer J."/>
            <person name="McCowan C."/>
            <person name="Murphy C."/>
            <person name="Pearson M."/>
            <person name="Poon T.W."/>
            <person name="Priest M."/>
            <person name="Roberts A."/>
            <person name="Saif S."/>
            <person name="Shea T."/>
            <person name="Sisk P."/>
            <person name="Sykes S."/>
            <person name="Wortman J."/>
            <person name="Nusbaum C."/>
            <person name="Birren B."/>
        </authorList>
    </citation>
    <scope>NUCLEOTIDE SEQUENCE [LARGE SCALE GENOMIC DNA]</scope>
    <source>
        <strain evidence="3 4">CBS 119918</strain>
    </source>
</reference>
<dbReference type="PANTHER" id="PTHR11695">
    <property type="entry name" value="ALCOHOL DEHYDROGENASE RELATED"/>
    <property type="match status" value="1"/>
</dbReference>
<keyword evidence="1" id="KW-0560">Oxidoreductase</keyword>
<dbReference type="PANTHER" id="PTHR11695:SF294">
    <property type="entry name" value="RETICULON-4-INTERACTING PROTEIN 1, MITOCHONDRIAL"/>
    <property type="match status" value="1"/>
</dbReference>
<evidence type="ECO:0000259" key="2">
    <source>
        <dbReference type="SMART" id="SM00829"/>
    </source>
</evidence>
<dbReference type="EMBL" id="AMGV01000003">
    <property type="protein sequence ID" value="KEF59922.1"/>
    <property type="molecule type" value="Genomic_DNA"/>
</dbReference>
<dbReference type="InterPro" id="IPR020843">
    <property type="entry name" value="ER"/>
</dbReference>
<protein>
    <recommendedName>
        <fullName evidence="2">Enoyl reductase (ER) domain-containing protein</fullName>
    </recommendedName>
</protein>
<name>A0A072PJJ8_9EURO</name>
<dbReference type="InterPro" id="IPR036291">
    <property type="entry name" value="NAD(P)-bd_dom_sf"/>
</dbReference>
<dbReference type="Pfam" id="PF08240">
    <property type="entry name" value="ADH_N"/>
    <property type="match status" value="1"/>
</dbReference>
<accession>A0A072PJJ8</accession>
<keyword evidence="4" id="KW-1185">Reference proteome</keyword>
<dbReference type="InterPro" id="IPR050700">
    <property type="entry name" value="YIM1/Zinc_Alcohol_DH_Fams"/>
</dbReference>
<dbReference type="SUPFAM" id="SSF51735">
    <property type="entry name" value="NAD(P)-binding Rossmann-fold domains"/>
    <property type="match status" value="1"/>
</dbReference>
<dbReference type="GO" id="GO:0008270">
    <property type="term" value="F:zinc ion binding"/>
    <property type="evidence" value="ECO:0007669"/>
    <property type="project" value="InterPro"/>
</dbReference>
<dbReference type="InterPro" id="IPR002364">
    <property type="entry name" value="Quin_OxRdtase/zeta-crystal_CS"/>
</dbReference>
<proteinExistence type="predicted"/>
<dbReference type="Gene3D" id="3.90.180.10">
    <property type="entry name" value="Medium-chain alcohol dehydrogenases, catalytic domain"/>
    <property type="match status" value="1"/>
</dbReference>
<dbReference type="GO" id="GO:0005739">
    <property type="term" value="C:mitochondrion"/>
    <property type="evidence" value="ECO:0007669"/>
    <property type="project" value="TreeGrafter"/>
</dbReference>
<dbReference type="SMART" id="SM00829">
    <property type="entry name" value="PKS_ER"/>
    <property type="match status" value="1"/>
</dbReference>
<dbReference type="Pfam" id="PF13602">
    <property type="entry name" value="ADH_zinc_N_2"/>
    <property type="match status" value="1"/>
</dbReference>
<dbReference type="VEuPathDB" id="FungiDB:A1O9_04770"/>
<dbReference type="Proteomes" id="UP000027920">
    <property type="component" value="Unassembled WGS sequence"/>
</dbReference>
<evidence type="ECO:0000256" key="1">
    <source>
        <dbReference type="ARBA" id="ARBA00023002"/>
    </source>
</evidence>
<evidence type="ECO:0000313" key="3">
    <source>
        <dbReference type="EMBL" id="KEF59922.1"/>
    </source>
</evidence>
<dbReference type="Gene3D" id="3.40.50.720">
    <property type="entry name" value="NAD(P)-binding Rossmann-like Domain"/>
    <property type="match status" value="1"/>
</dbReference>
<feature type="domain" description="Enoyl reductase (ER)" evidence="2">
    <location>
        <begin position="11"/>
        <end position="353"/>
    </location>
</feature>
<dbReference type="AlphaFoldDB" id="A0A072PJJ8"/>
<dbReference type="HOGENOM" id="CLU_026673_3_3_1"/>
<dbReference type="RefSeq" id="XP_013262512.1">
    <property type="nucleotide sequence ID" value="XM_013407058.1"/>
</dbReference>
<evidence type="ECO:0000313" key="4">
    <source>
        <dbReference type="Proteomes" id="UP000027920"/>
    </source>
</evidence>
<dbReference type="SUPFAM" id="SSF50129">
    <property type="entry name" value="GroES-like"/>
    <property type="match status" value="1"/>
</dbReference>
<dbReference type="STRING" id="1182545.A0A072PJJ8"/>
<dbReference type="InterPro" id="IPR013154">
    <property type="entry name" value="ADH-like_N"/>
</dbReference>
<comment type="caution">
    <text evidence="3">The sequence shown here is derived from an EMBL/GenBank/DDBJ whole genome shotgun (WGS) entry which is preliminary data.</text>
</comment>
<dbReference type="OrthoDB" id="3509362at2759"/>
<dbReference type="GeneID" id="25279699"/>
<dbReference type="PROSITE" id="PS01162">
    <property type="entry name" value="QOR_ZETA_CRYSTAL"/>
    <property type="match status" value="1"/>
</dbReference>
<organism evidence="3 4">
    <name type="scientific">Exophiala aquamarina CBS 119918</name>
    <dbReference type="NCBI Taxonomy" id="1182545"/>
    <lineage>
        <taxon>Eukaryota</taxon>
        <taxon>Fungi</taxon>
        <taxon>Dikarya</taxon>
        <taxon>Ascomycota</taxon>
        <taxon>Pezizomycotina</taxon>
        <taxon>Eurotiomycetes</taxon>
        <taxon>Chaetothyriomycetidae</taxon>
        <taxon>Chaetothyriales</taxon>
        <taxon>Herpotrichiellaceae</taxon>
        <taxon>Exophiala</taxon>
    </lineage>
</organism>
<gene>
    <name evidence="3" type="ORF">A1O9_04770</name>
</gene>
<dbReference type="GO" id="GO:0016491">
    <property type="term" value="F:oxidoreductase activity"/>
    <property type="evidence" value="ECO:0007669"/>
    <property type="project" value="UniProtKB-KW"/>
</dbReference>
<dbReference type="InterPro" id="IPR011032">
    <property type="entry name" value="GroES-like_sf"/>
</dbReference>
<dbReference type="CDD" id="cd08267">
    <property type="entry name" value="MDR1"/>
    <property type="match status" value="1"/>
</dbReference>